<protein>
    <submittedName>
        <fullName evidence="1">Uncharacterized protein</fullName>
    </submittedName>
</protein>
<reference evidence="1 2" key="1">
    <citation type="submission" date="2021-03" db="EMBL/GenBank/DDBJ databases">
        <title>Genomic Encyclopedia of Type Strains, Phase IV (KMG-IV): sequencing the most valuable type-strain genomes for metagenomic binning, comparative biology and taxonomic classification.</title>
        <authorList>
            <person name="Goeker M."/>
        </authorList>
    </citation>
    <scope>NUCLEOTIDE SEQUENCE [LARGE SCALE GENOMIC DNA]</scope>
    <source>
        <strain evidence="1 2">DSM 26048</strain>
    </source>
</reference>
<gene>
    <name evidence="1" type="ORF">J2Z66_005055</name>
</gene>
<evidence type="ECO:0000313" key="1">
    <source>
        <dbReference type="EMBL" id="MBP1993433.1"/>
    </source>
</evidence>
<keyword evidence="2" id="KW-1185">Reference proteome</keyword>
<sequence>MFFIVKVRMWDGLEFLVMKNIVKAAAPLRSSYDGAERGIEYGWKCDSDCF</sequence>
<comment type="caution">
    <text evidence="1">The sequence shown here is derived from an EMBL/GenBank/DDBJ whole genome shotgun (WGS) entry which is preliminary data.</text>
</comment>
<name>A0ABS4J0W0_9BACL</name>
<accession>A0ABS4J0W0</accession>
<organism evidence="1 2">
    <name type="scientific">Paenibacillus eucommiae</name>
    <dbReference type="NCBI Taxonomy" id="1355755"/>
    <lineage>
        <taxon>Bacteria</taxon>
        <taxon>Bacillati</taxon>
        <taxon>Bacillota</taxon>
        <taxon>Bacilli</taxon>
        <taxon>Bacillales</taxon>
        <taxon>Paenibacillaceae</taxon>
        <taxon>Paenibacillus</taxon>
    </lineage>
</organism>
<proteinExistence type="predicted"/>
<dbReference type="EMBL" id="JAGGLB010000019">
    <property type="protein sequence ID" value="MBP1993433.1"/>
    <property type="molecule type" value="Genomic_DNA"/>
</dbReference>
<dbReference type="Proteomes" id="UP001519287">
    <property type="component" value="Unassembled WGS sequence"/>
</dbReference>
<evidence type="ECO:0000313" key="2">
    <source>
        <dbReference type="Proteomes" id="UP001519287"/>
    </source>
</evidence>